<gene>
    <name evidence="8" type="ORF">M407DRAFT_6273</name>
</gene>
<comment type="subcellular location">
    <subcellularLocation>
        <location evidence="1">Nucleus</location>
    </subcellularLocation>
</comment>
<evidence type="ECO:0000313" key="8">
    <source>
        <dbReference type="EMBL" id="KIO29332.1"/>
    </source>
</evidence>
<dbReference type="GO" id="GO:0005669">
    <property type="term" value="C:transcription factor TFIID complex"/>
    <property type="evidence" value="ECO:0007669"/>
    <property type="project" value="InterPro"/>
</dbReference>
<dbReference type="PANTHER" id="PTHR13900">
    <property type="entry name" value="TRANSCRIPTION INITIATION FACTOR TFIID"/>
    <property type="match status" value="1"/>
</dbReference>
<dbReference type="HOGENOM" id="CLU_000572_0_0_1"/>
<name>A0A0C3M6T5_9AGAM</name>
<dbReference type="InterPro" id="IPR022591">
    <property type="entry name" value="TAF1_HAT_dom"/>
</dbReference>
<feature type="region of interest" description="Disordered" evidence="5">
    <location>
        <begin position="317"/>
        <end position="336"/>
    </location>
</feature>
<organism evidence="8 9">
    <name type="scientific">Tulasnella calospora MUT 4182</name>
    <dbReference type="NCBI Taxonomy" id="1051891"/>
    <lineage>
        <taxon>Eukaryota</taxon>
        <taxon>Fungi</taxon>
        <taxon>Dikarya</taxon>
        <taxon>Basidiomycota</taxon>
        <taxon>Agaricomycotina</taxon>
        <taxon>Agaricomycetes</taxon>
        <taxon>Cantharellales</taxon>
        <taxon>Tulasnellaceae</taxon>
        <taxon>Tulasnella</taxon>
    </lineage>
</organism>
<keyword evidence="3" id="KW-0804">Transcription</keyword>
<feature type="region of interest" description="Disordered" evidence="5">
    <location>
        <begin position="1008"/>
        <end position="1102"/>
    </location>
</feature>
<dbReference type="PANTHER" id="PTHR13900:SF0">
    <property type="entry name" value="TRANSCRIPTION INITIATION FACTOR TFIID SUBUNIT 1"/>
    <property type="match status" value="1"/>
</dbReference>
<dbReference type="OrthoDB" id="5752at2759"/>
<dbReference type="Pfam" id="PF12157">
    <property type="entry name" value="DUF3591"/>
    <property type="match status" value="1"/>
</dbReference>
<dbReference type="Pfam" id="PF15288">
    <property type="entry name" value="zf-CCHC_6"/>
    <property type="match status" value="1"/>
</dbReference>
<feature type="compositionally biased region" description="Basic residues" evidence="5">
    <location>
        <begin position="113"/>
        <end position="123"/>
    </location>
</feature>
<reference evidence="8 9" key="1">
    <citation type="submission" date="2014-04" db="EMBL/GenBank/DDBJ databases">
        <authorList>
            <consortium name="DOE Joint Genome Institute"/>
            <person name="Kuo A."/>
            <person name="Girlanda M."/>
            <person name="Perotto S."/>
            <person name="Kohler A."/>
            <person name="Nagy L.G."/>
            <person name="Floudas D."/>
            <person name="Copeland A."/>
            <person name="Barry K.W."/>
            <person name="Cichocki N."/>
            <person name="Veneault-Fourrey C."/>
            <person name="LaButti K."/>
            <person name="Lindquist E.A."/>
            <person name="Lipzen A."/>
            <person name="Lundell T."/>
            <person name="Morin E."/>
            <person name="Murat C."/>
            <person name="Sun H."/>
            <person name="Tunlid A."/>
            <person name="Henrissat B."/>
            <person name="Grigoriev I.V."/>
            <person name="Hibbett D.S."/>
            <person name="Martin F."/>
            <person name="Nordberg H.P."/>
            <person name="Cantor M.N."/>
            <person name="Hua S.X."/>
        </authorList>
    </citation>
    <scope>NUCLEOTIDE SEQUENCE [LARGE SCALE GENOMIC DNA]</scope>
    <source>
        <strain evidence="8 9">MUT 4182</strain>
    </source>
</reference>
<feature type="domain" description="Zinc knuckle" evidence="7">
    <location>
        <begin position="980"/>
        <end position="998"/>
    </location>
</feature>
<dbReference type="InterPro" id="IPR041670">
    <property type="entry name" value="Znf-CCHC_6"/>
</dbReference>
<dbReference type="GO" id="GO:0016251">
    <property type="term" value="F:RNA polymerase II general transcription initiation factor activity"/>
    <property type="evidence" value="ECO:0007669"/>
    <property type="project" value="InterPro"/>
</dbReference>
<evidence type="ECO:0000256" key="5">
    <source>
        <dbReference type="SAM" id="MobiDB-lite"/>
    </source>
</evidence>
<evidence type="ECO:0000256" key="1">
    <source>
        <dbReference type="ARBA" id="ARBA00004123"/>
    </source>
</evidence>
<dbReference type="AlphaFoldDB" id="A0A0C3M6T5"/>
<proteinExistence type="predicted"/>
<dbReference type="Proteomes" id="UP000054248">
    <property type="component" value="Unassembled WGS sequence"/>
</dbReference>
<evidence type="ECO:0000259" key="6">
    <source>
        <dbReference type="Pfam" id="PF12157"/>
    </source>
</evidence>
<feature type="region of interest" description="Disordered" evidence="5">
    <location>
        <begin position="94"/>
        <end position="125"/>
    </location>
</feature>
<evidence type="ECO:0000256" key="2">
    <source>
        <dbReference type="ARBA" id="ARBA00023015"/>
    </source>
</evidence>
<evidence type="ECO:0000256" key="4">
    <source>
        <dbReference type="ARBA" id="ARBA00023242"/>
    </source>
</evidence>
<reference evidence="9" key="2">
    <citation type="submission" date="2015-01" db="EMBL/GenBank/DDBJ databases">
        <title>Evolutionary Origins and Diversification of the Mycorrhizal Mutualists.</title>
        <authorList>
            <consortium name="DOE Joint Genome Institute"/>
            <consortium name="Mycorrhizal Genomics Consortium"/>
            <person name="Kohler A."/>
            <person name="Kuo A."/>
            <person name="Nagy L.G."/>
            <person name="Floudas D."/>
            <person name="Copeland A."/>
            <person name="Barry K.W."/>
            <person name="Cichocki N."/>
            <person name="Veneault-Fourrey C."/>
            <person name="LaButti K."/>
            <person name="Lindquist E.A."/>
            <person name="Lipzen A."/>
            <person name="Lundell T."/>
            <person name="Morin E."/>
            <person name="Murat C."/>
            <person name="Riley R."/>
            <person name="Ohm R."/>
            <person name="Sun H."/>
            <person name="Tunlid A."/>
            <person name="Henrissat B."/>
            <person name="Grigoriev I.V."/>
            <person name="Hibbett D.S."/>
            <person name="Martin F."/>
        </authorList>
    </citation>
    <scope>NUCLEOTIDE SEQUENCE [LARGE SCALE GENOMIC DNA]</scope>
    <source>
        <strain evidence="9">MUT 4182</strain>
    </source>
</reference>
<accession>A0A0C3M6T5</accession>
<evidence type="ECO:0000256" key="3">
    <source>
        <dbReference type="ARBA" id="ARBA00023163"/>
    </source>
</evidence>
<evidence type="ECO:0000313" key="9">
    <source>
        <dbReference type="Proteomes" id="UP000054248"/>
    </source>
</evidence>
<dbReference type="STRING" id="1051891.A0A0C3M6T5"/>
<dbReference type="GO" id="GO:0004402">
    <property type="term" value="F:histone acetyltransferase activity"/>
    <property type="evidence" value="ECO:0007669"/>
    <property type="project" value="InterPro"/>
</dbReference>
<dbReference type="GO" id="GO:0017025">
    <property type="term" value="F:TBP-class protein binding"/>
    <property type="evidence" value="ECO:0007669"/>
    <property type="project" value="InterPro"/>
</dbReference>
<evidence type="ECO:0008006" key="10">
    <source>
        <dbReference type="Google" id="ProtNLM"/>
    </source>
</evidence>
<evidence type="ECO:0000259" key="7">
    <source>
        <dbReference type="Pfam" id="PF15288"/>
    </source>
</evidence>
<sequence>MDDEAFDPKAIRGLGLDTVLAALELPSSASLGNQLGLSGLDFYTSSRLFAGFPEEGAIGVGEGDDYEDEVDMEIKKEEEDVDMGAMSPLRPVVATASPSEEDDDDLFGPEPPRKRRKKSKAARKAIAERPKDVGELFPTFEPGKILDFTELFKGRAIKKSRVKVRPYNVQPVAPKERELADPRPIKSLIGDAKTVVQQSKASAAEPAVDPNTILLRVIDSQRQRNDAQENHLISDTLPVDDRSYDLVLLADWEKDILFDPPAPTSTAITAPNLLEPNASMSLSNPHNLYLESNDWLQTIIWDIRRPFKDFRQLPFDPEPIPKETLPPPVKAPEAPRPRRRVRIDLTVPQDKFNLSNDQYYEVSKEKSRVRQTFGQLIVEHAYPAQKLQLPFYKTRLSKQEARSWHRPALQFPTNLPLSFNKVRGAKKKKDKAGRKITRGDLTEGLRFTGDISLRDTSSFVLLEYSEEYPATLSSFGMGSVLVNYYRKRNDADEYIPKLDLGEPFILEPNDESPFMRHGHVPQGDTVQAVYNNLYRAPLFRHKPASTDFLVIRSTTKGESRYFIREIKNLFVVGQTFPIVEVPGPHSRKITNTIKGRLQVIAFRLLGKSKEGRIKIQRLLKYFPDENELQMKQRLKPFIKEFMEFHRTGPHQNYWRTKTTIKQPTRAEMLRIVEPEHVVLSEAMTVGSQHLMDSGYGKGDFADAEKDDEETNKMSIEQQLAPWMTTKSFVSAATKGTLMKLHGDGDPTKRGEAFSFIRASAKTPFVKAGEDPEVVNEQIASKTKNQHKYTVADQQLAYRQEVDRIWKAQHDSLSNPIPPVLTEEEDEPHPSHSISRRGSLQPGARARSPSIPFSDRVPSRAGSVGFGGQQDNASLDGRDPMSNRVLRIRRLIDGKWKTEIIRDPRVITAYIERKRIDEESSINPENLVVTGDSATDARNAKRLQEEIARLKKNQGRRLQRKQKAGEQIPAGEYYTQSETTRKCGNCGQIGHMKTNRKCPRWAEFHADGGPISAASPPPATAASPPPGGSAMSPPAASSLHLGRESYFGPGSAFRNPSFTMPPVPSPLATSPPFSAQQGWQEEGAMSPDAAGSTAKKITLKVRK</sequence>
<dbReference type="GO" id="GO:0051123">
    <property type="term" value="P:RNA polymerase II preinitiation complex assembly"/>
    <property type="evidence" value="ECO:0007669"/>
    <property type="project" value="TreeGrafter"/>
</dbReference>
<dbReference type="EMBL" id="KN822984">
    <property type="protein sequence ID" value="KIO29332.1"/>
    <property type="molecule type" value="Genomic_DNA"/>
</dbReference>
<keyword evidence="4" id="KW-0539">Nucleus</keyword>
<feature type="compositionally biased region" description="Pro residues" evidence="5">
    <location>
        <begin position="1014"/>
        <end position="1026"/>
    </location>
</feature>
<feature type="region of interest" description="Disordered" evidence="5">
    <location>
        <begin position="809"/>
        <end position="877"/>
    </location>
</feature>
<feature type="compositionally biased region" description="Low complexity" evidence="5">
    <location>
        <begin position="1027"/>
        <end position="1037"/>
    </location>
</feature>
<protein>
    <recommendedName>
        <fullName evidence="10">Transcription initiation factor TFIID subunit 1 histone acetyltransferase domain-containing protein</fullName>
    </recommendedName>
</protein>
<feature type="domain" description="Transcription initiation factor TFIID subunit 1 histone acetyltransferase" evidence="6">
    <location>
        <begin position="352"/>
        <end position="812"/>
    </location>
</feature>
<keyword evidence="2" id="KW-0805">Transcription regulation</keyword>
<dbReference type="InterPro" id="IPR040240">
    <property type="entry name" value="TAF1"/>
</dbReference>
<keyword evidence="9" id="KW-1185">Reference proteome</keyword>